<dbReference type="CDD" id="cd00229">
    <property type="entry name" value="SGNH_hydrolase"/>
    <property type="match status" value="1"/>
</dbReference>
<evidence type="ECO:0008006" key="2">
    <source>
        <dbReference type="Google" id="ProtNLM"/>
    </source>
</evidence>
<dbReference type="Ensembl" id="ENSXETT00000097943">
    <property type="protein sequence ID" value="ENSXETP00000072771"/>
    <property type="gene ID" value="ENSXETG00000041289"/>
</dbReference>
<evidence type="ECO:0000313" key="1">
    <source>
        <dbReference type="Ensembl" id="ENSXETP00000072771"/>
    </source>
</evidence>
<dbReference type="PANTHER" id="PTHR33395:SF22">
    <property type="entry name" value="REVERSE TRANSCRIPTASE DOMAIN-CONTAINING PROTEIN"/>
    <property type="match status" value="1"/>
</dbReference>
<dbReference type="Bgee" id="ENSXETG00000041289">
    <property type="expression patterns" value="Expressed in 4-cell stage embryo and 2 other cell types or tissues"/>
</dbReference>
<organism evidence="1">
    <name type="scientific">Xenopus tropicalis</name>
    <name type="common">Western clawed frog</name>
    <name type="synonym">Silurana tropicalis</name>
    <dbReference type="NCBI Taxonomy" id="8364"/>
    <lineage>
        <taxon>Eukaryota</taxon>
        <taxon>Metazoa</taxon>
        <taxon>Chordata</taxon>
        <taxon>Craniata</taxon>
        <taxon>Vertebrata</taxon>
        <taxon>Euteleostomi</taxon>
        <taxon>Amphibia</taxon>
        <taxon>Batrachia</taxon>
        <taxon>Anura</taxon>
        <taxon>Pipoidea</taxon>
        <taxon>Pipidae</taxon>
        <taxon>Xenopodinae</taxon>
        <taxon>Xenopus</taxon>
        <taxon>Silurana</taxon>
    </lineage>
</organism>
<reference evidence="1" key="2">
    <citation type="submission" date="2020-05" db="UniProtKB">
        <authorList>
            <consortium name="Ensembl"/>
        </authorList>
    </citation>
    <scope>IDENTIFICATION</scope>
</reference>
<dbReference type="GeneTree" id="ENSGT01070000253859"/>
<reference evidence="1" key="1">
    <citation type="journal article" date="2010" name="Science">
        <title>The genome of the Western clawed frog Xenopus tropicalis.</title>
        <authorList>
            <person name="Hellsten U."/>
            <person name="Harland R.M."/>
            <person name="Gilchrist M.J."/>
            <person name="Hendrix D."/>
            <person name="Jurka J."/>
            <person name="Kapitonov V."/>
            <person name="Ovcharenko I."/>
            <person name="Putnam N.H."/>
            <person name="Shu S."/>
            <person name="Taher L."/>
            <person name="Blitz I.L."/>
            <person name="Blumberg B."/>
            <person name="Dichmann D.S."/>
            <person name="Dubchak I."/>
            <person name="Amaya E."/>
            <person name="Detter J.C."/>
            <person name="Fletcher R."/>
            <person name="Gerhard D.S."/>
            <person name="Goodstein D."/>
            <person name="Graves T."/>
            <person name="Grigoriev I.V."/>
            <person name="Grimwood J."/>
            <person name="Kawashima T."/>
            <person name="Lindquist E."/>
            <person name="Lucas S.M."/>
            <person name="Mead P.E."/>
            <person name="Mitros T."/>
            <person name="Ogino H."/>
            <person name="Ohta Y."/>
            <person name="Poliakov A.V."/>
            <person name="Pollet N."/>
            <person name="Robert J."/>
            <person name="Salamov A."/>
            <person name="Sater A.K."/>
            <person name="Schmutz J."/>
            <person name="Terry A."/>
            <person name="Vize P.D."/>
            <person name="Warren W.C."/>
            <person name="Wells D."/>
            <person name="Wills A."/>
            <person name="Wilson R.K."/>
            <person name="Zimmerman L.B."/>
            <person name="Zorn A.M."/>
            <person name="Grainger R."/>
            <person name="Grammer T."/>
            <person name="Khokha M.K."/>
            <person name="Richardson P.M."/>
            <person name="Rokhsar D.S."/>
        </authorList>
    </citation>
    <scope>NUCLEOTIDE SEQUENCE [LARGE SCALE GENOMIC DNA]</scope>
    <source>
        <strain evidence="1">Nigerian</strain>
    </source>
</reference>
<dbReference type="Gene3D" id="3.40.50.12700">
    <property type="match status" value="1"/>
</dbReference>
<proteinExistence type="predicted"/>
<dbReference type="Gene3D" id="3.40.50.12690">
    <property type="match status" value="1"/>
</dbReference>
<name>A0A6I8QIM4_XENTR</name>
<accession>A0A6I8QIM4</accession>
<dbReference type="InterPro" id="IPR036691">
    <property type="entry name" value="Endo/exonu/phosph_ase_sf"/>
</dbReference>
<dbReference type="Gene3D" id="3.60.10.10">
    <property type="entry name" value="Endonuclease/exonuclease/phosphatase"/>
    <property type="match status" value="1"/>
</dbReference>
<dbReference type="SUPFAM" id="SSF56219">
    <property type="entry name" value="DNase I-like"/>
    <property type="match status" value="1"/>
</dbReference>
<dbReference type="PANTHER" id="PTHR33395">
    <property type="entry name" value="TRANSCRIPTASE, PUTATIVE-RELATED-RELATED"/>
    <property type="match status" value="1"/>
</dbReference>
<dbReference type="AlphaFoldDB" id="A0A6I8QIM4"/>
<protein>
    <recommendedName>
        <fullName evidence="2">SGNH hydrolase-type esterase domain-containing protein</fullName>
    </recommendedName>
</protein>
<dbReference type="InParanoid" id="A0A6I8QIM4"/>
<dbReference type="SUPFAM" id="SSF52266">
    <property type="entry name" value="SGNH hydrolase"/>
    <property type="match status" value="1"/>
</dbReference>
<sequence>MSGSNIDGLTQCTACHMYAVVEQQFQSAYLCCGCERIASLEARVRALEEQVATLRSIDNLERSLLLTEQELAGPDSMGGGEQQKDDRAVSWVTVRKSSVGKRKREAAPGFAHPNRFARLFEEDGSVNSGLAVLDEADLSNSRETSFSSNGGEESRARPKQMVVIGDSIIRKVDRVICQADGFNWTVCGLPGARVRHVVDRVDTLLGGAGHDPAVLVHIGTNDKMNGRWGTLKSEFRDLGSKIKQRSSNVIFSEILQVPRASLGRQRELRELNAWLKSWCRKELFGFLEHWADFSLGYNLYRGLAKGCGGGVRGAYSLSDKELPLQGKQSNICLSSNSPLANVNIRGRSSNLRCMLANARSLSGKLGELQAIACIENYDLIGITETWWDDKCDWAVNLNGYTLFRRDREIKKGGGVCLYVKSDLKPCNKDITNENVASLWVEISVGLKVTKKMIIGVCYKPPRIDEGDEAQLLLQMEEA</sequence>